<accession>A0A5C0WK23</accession>
<reference evidence="1 2" key="1">
    <citation type="journal article" date="2018" name="Plant Biotechnol. Rep.">
        <title>Diversity and antifungal activity of endophytic bacteria associated with Panax ginseng seedlings.</title>
        <authorList>
            <person name="Park J.M."/>
            <person name="Hong C.E."/>
            <person name="Jo S.H."/>
        </authorList>
    </citation>
    <scope>NUCLEOTIDE SEQUENCE [LARGE SCALE GENOMIC DNA]</scope>
    <source>
        <strain evidence="1 2">PgKB20</strain>
    </source>
</reference>
<dbReference type="RefSeq" id="WP_149126410.1">
    <property type="nucleotide sequence ID" value="NZ_CP043404.1"/>
</dbReference>
<name>A0A5C0WK23_BACIA</name>
<protein>
    <recommendedName>
        <fullName evidence="3">DUF1878 domain-containing protein</fullName>
    </recommendedName>
</protein>
<dbReference type="GeneID" id="61769562"/>
<dbReference type="AlphaFoldDB" id="A0A5C0WK23"/>
<sequence>MNDLERRIQMIEFRQELLFQNDGFSRLVYEYDLTREQRDKFYDLMELYSKRITDGEKVSHHSFEQEVYEISPQNDNNYHFVEFITKELFEAGRWEIVFKALYGKTPKYKNLFE</sequence>
<proteinExistence type="predicted"/>
<evidence type="ECO:0000313" key="2">
    <source>
        <dbReference type="Proteomes" id="UP000325032"/>
    </source>
</evidence>
<dbReference type="EMBL" id="CP043404">
    <property type="protein sequence ID" value="QEK64535.1"/>
    <property type="molecule type" value="Genomic_DNA"/>
</dbReference>
<evidence type="ECO:0000313" key="1">
    <source>
        <dbReference type="EMBL" id="QEK64535.1"/>
    </source>
</evidence>
<evidence type="ECO:0008006" key="3">
    <source>
        <dbReference type="Google" id="ProtNLM"/>
    </source>
</evidence>
<dbReference type="Proteomes" id="UP000325032">
    <property type="component" value="Chromosome"/>
</dbReference>
<keyword evidence="2" id="KW-1185">Reference proteome</keyword>
<organism evidence="1 2">
    <name type="scientific">Bacillus safensis</name>
    <dbReference type="NCBI Taxonomy" id="561879"/>
    <lineage>
        <taxon>Bacteria</taxon>
        <taxon>Bacillati</taxon>
        <taxon>Bacillota</taxon>
        <taxon>Bacilli</taxon>
        <taxon>Bacillales</taxon>
        <taxon>Bacillaceae</taxon>
        <taxon>Bacillus</taxon>
    </lineage>
</organism>
<gene>
    <name evidence="1" type="ORF">FX981_02804</name>
</gene>